<dbReference type="InterPro" id="IPR001680">
    <property type="entry name" value="WD40_rpt"/>
</dbReference>
<organism evidence="3">
    <name type="scientific">Photinus pyralis</name>
    <name type="common">Common eastern firefly</name>
    <name type="synonym">Lampyris pyralis</name>
    <dbReference type="NCBI Taxonomy" id="7054"/>
    <lineage>
        <taxon>Eukaryota</taxon>
        <taxon>Metazoa</taxon>
        <taxon>Ecdysozoa</taxon>
        <taxon>Arthropoda</taxon>
        <taxon>Hexapoda</taxon>
        <taxon>Insecta</taxon>
        <taxon>Pterygota</taxon>
        <taxon>Neoptera</taxon>
        <taxon>Endopterygota</taxon>
        <taxon>Coleoptera</taxon>
        <taxon>Polyphaga</taxon>
        <taxon>Elateriformia</taxon>
        <taxon>Elateroidea</taxon>
        <taxon>Lampyridae</taxon>
        <taxon>Lampyrinae</taxon>
        <taxon>Photinus</taxon>
    </lineage>
</organism>
<dbReference type="InterPro" id="IPR036322">
    <property type="entry name" value="WD40_repeat_dom_sf"/>
</dbReference>
<accession>A0A1Y1N268</accession>
<dbReference type="AlphaFoldDB" id="A0A1Y1N268"/>
<dbReference type="SMART" id="SM00320">
    <property type="entry name" value="WD40"/>
    <property type="match status" value="5"/>
</dbReference>
<keyword evidence="2" id="KW-0963">Cytoplasm</keyword>
<sequence>MEVENLIYPPNKPLERVLLQSEEPVLYDYLSIVDVNDKGEFILGCSNVSGGYWESSLFFYNNDTAALSNEYSSYFRGTASISDAILIPNTTKILLAEDTLSLKLVDTTNSPSLLKCEDFLFTNALVQQLAAWHTNKKIVGCADTQVTIWNASNGLELLAEFKNIHTDVIKSVSVNKTDNNLFATASMDKQACVWDDRMKQPAAVLYQNHFCGLTSVAWNPRCSQQIVIGSKAGELYNIDVRQPKEFLTYHHCFDSPIHRLKFNELGNLAMCGDRTEVMIFNCEENFNLLHKANKHSSYVRGIAWLENVLYSCGFDKHIIKHVF</sequence>
<name>A0A1Y1N268_PHOPY</name>
<evidence type="ECO:0000313" key="3">
    <source>
        <dbReference type="EMBL" id="JAV90376.1"/>
    </source>
</evidence>
<dbReference type="SUPFAM" id="SSF50978">
    <property type="entry name" value="WD40 repeat-like"/>
    <property type="match status" value="1"/>
</dbReference>
<reference evidence="3" key="1">
    <citation type="journal article" date="2016" name="Sci. Rep.">
        <title>Molecular characterization of firefly nuptial gifts: a multi-omics approach sheds light on postcopulatory sexual selection.</title>
        <authorList>
            <person name="Al-Wathiqui N."/>
            <person name="Fallon T.R."/>
            <person name="South A."/>
            <person name="Weng J.K."/>
            <person name="Lewis S.M."/>
        </authorList>
    </citation>
    <scope>NUCLEOTIDE SEQUENCE</scope>
</reference>
<protein>
    <submittedName>
        <fullName evidence="3">Uncharacterized protein</fullName>
    </submittedName>
</protein>
<dbReference type="EMBL" id="GEZM01017994">
    <property type="protein sequence ID" value="JAV90376.1"/>
    <property type="molecule type" value="Transcribed_RNA"/>
</dbReference>
<evidence type="ECO:0000256" key="2">
    <source>
        <dbReference type="ARBA" id="ARBA00022490"/>
    </source>
</evidence>
<proteinExistence type="predicted"/>
<dbReference type="GO" id="GO:0007309">
    <property type="term" value="P:oocyte axis specification"/>
    <property type="evidence" value="ECO:0007669"/>
    <property type="project" value="TreeGrafter"/>
</dbReference>
<evidence type="ECO:0000256" key="1">
    <source>
        <dbReference type="ARBA" id="ARBA00004496"/>
    </source>
</evidence>
<dbReference type="GO" id="GO:0034709">
    <property type="term" value="C:methylosome"/>
    <property type="evidence" value="ECO:0007669"/>
    <property type="project" value="TreeGrafter"/>
</dbReference>
<dbReference type="PANTHER" id="PTHR46853">
    <property type="entry name" value="METHYLOSOME PROTEIN 50"/>
    <property type="match status" value="1"/>
</dbReference>
<dbReference type="Pfam" id="PF00400">
    <property type="entry name" value="WD40"/>
    <property type="match status" value="1"/>
</dbReference>
<dbReference type="InterPro" id="IPR015943">
    <property type="entry name" value="WD40/YVTN_repeat-like_dom_sf"/>
</dbReference>
<comment type="subcellular location">
    <subcellularLocation>
        <location evidence="1">Cytoplasm</location>
    </subcellularLocation>
</comment>
<dbReference type="PANTHER" id="PTHR46853:SF1">
    <property type="entry name" value="METHYLOSOME PROTEIN 50"/>
    <property type="match status" value="1"/>
</dbReference>
<dbReference type="InterPro" id="IPR052139">
    <property type="entry name" value="Methylosome_Comp_WDR77"/>
</dbReference>
<dbReference type="Gene3D" id="2.130.10.10">
    <property type="entry name" value="YVTN repeat-like/Quinoprotein amine dehydrogenase"/>
    <property type="match status" value="1"/>
</dbReference>